<protein>
    <submittedName>
        <fullName evidence="2">Uncharacterized protein</fullName>
    </submittedName>
</protein>
<evidence type="ECO:0000256" key="1">
    <source>
        <dbReference type="SAM" id="Phobius"/>
    </source>
</evidence>
<keyword evidence="1" id="KW-0812">Transmembrane</keyword>
<organism evidence="2 3">
    <name type="scientific">Actinokineospora terrae</name>
    <dbReference type="NCBI Taxonomy" id="155974"/>
    <lineage>
        <taxon>Bacteria</taxon>
        <taxon>Bacillati</taxon>
        <taxon>Actinomycetota</taxon>
        <taxon>Actinomycetes</taxon>
        <taxon>Pseudonocardiales</taxon>
        <taxon>Pseudonocardiaceae</taxon>
        <taxon>Actinokineospora</taxon>
    </lineage>
</organism>
<keyword evidence="1" id="KW-1133">Transmembrane helix</keyword>
<dbReference type="Proteomes" id="UP000199051">
    <property type="component" value="Unassembled WGS sequence"/>
</dbReference>
<dbReference type="AlphaFoldDB" id="A0A1H9TBM7"/>
<proteinExistence type="predicted"/>
<dbReference type="STRING" id="155974.SAMN04487818_106182"/>
<feature type="transmembrane region" description="Helical" evidence="1">
    <location>
        <begin position="118"/>
        <end position="138"/>
    </location>
</feature>
<evidence type="ECO:0000313" key="2">
    <source>
        <dbReference type="EMBL" id="SER94622.1"/>
    </source>
</evidence>
<keyword evidence="1" id="KW-0472">Membrane</keyword>
<keyword evidence="3" id="KW-1185">Reference proteome</keyword>
<sequence length="140" mass="14746">MDRDTGGVDREERLARARAEVAAARKADGKPGLWARLPRGTWHVIAKVGRFLLELVGEAVFEVLVAVLAIGLFVGVLALVAWGFGVNPIATTVLVAGLAVLLVFGVLDLVGGRRPGRIGAILAGTGLFTVIWLGYVLAYS</sequence>
<feature type="transmembrane region" description="Helical" evidence="1">
    <location>
        <begin position="59"/>
        <end position="83"/>
    </location>
</feature>
<gene>
    <name evidence="2" type="ORF">SAMN04487818_106182</name>
</gene>
<feature type="transmembrane region" description="Helical" evidence="1">
    <location>
        <begin position="89"/>
        <end position="111"/>
    </location>
</feature>
<name>A0A1H9TBM7_9PSEU</name>
<accession>A0A1H9TBM7</accession>
<dbReference type="EMBL" id="FOGI01000006">
    <property type="protein sequence ID" value="SER94622.1"/>
    <property type="molecule type" value="Genomic_DNA"/>
</dbReference>
<reference evidence="3" key="1">
    <citation type="submission" date="2016-10" db="EMBL/GenBank/DDBJ databases">
        <authorList>
            <person name="Varghese N."/>
            <person name="Submissions S."/>
        </authorList>
    </citation>
    <scope>NUCLEOTIDE SEQUENCE [LARGE SCALE GENOMIC DNA]</scope>
    <source>
        <strain evidence="3">DSM 44260</strain>
    </source>
</reference>
<evidence type="ECO:0000313" key="3">
    <source>
        <dbReference type="Proteomes" id="UP000199051"/>
    </source>
</evidence>